<feature type="region of interest" description="Disordered" evidence="10">
    <location>
        <begin position="270"/>
        <end position="292"/>
    </location>
</feature>
<dbReference type="OrthoDB" id="421226at2759"/>
<evidence type="ECO:0000256" key="1">
    <source>
        <dbReference type="ARBA" id="ARBA00001946"/>
    </source>
</evidence>
<dbReference type="Gene3D" id="3.60.15.10">
    <property type="entry name" value="Ribonuclease Z/Hydroxyacylglutathione hydrolase-like"/>
    <property type="match status" value="1"/>
</dbReference>
<proteinExistence type="inferred from homology"/>
<keyword evidence="13" id="KW-1185">Reference proteome</keyword>
<organism evidence="12 13">
    <name type="scientific">Fragilariopsis cylindrus CCMP1102</name>
    <dbReference type="NCBI Taxonomy" id="635003"/>
    <lineage>
        <taxon>Eukaryota</taxon>
        <taxon>Sar</taxon>
        <taxon>Stramenopiles</taxon>
        <taxon>Ochrophyta</taxon>
        <taxon>Bacillariophyta</taxon>
        <taxon>Bacillariophyceae</taxon>
        <taxon>Bacillariophycidae</taxon>
        <taxon>Bacillariales</taxon>
        <taxon>Bacillariaceae</taxon>
        <taxon>Fragilariopsis</taxon>
    </lineage>
</organism>
<keyword evidence="8" id="KW-0460">Magnesium</keyword>
<keyword evidence="4" id="KW-0479">Metal-binding</keyword>
<dbReference type="GO" id="GO:0000166">
    <property type="term" value="F:nucleotide binding"/>
    <property type="evidence" value="ECO:0007669"/>
    <property type="project" value="UniProtKB-KW"/>
</dbReference>
<evidence type="ECO:0000256" key="10">
    <source>
        <dbReference type="SAM" id="MobiDB-lite"/>
    </source>
</evidence>
<comment type="similarity">
    <text evidence="9">Belongs to the metallo-beta-lactamase superfamily. cNMP phosphodiesterase family.</text>
</comment>
<evidence type="ECO:0000256" key="2">
    <source>
        <dbReference type="ARBA" id="ARBA00004496"/>
    </source>
</evidence>
<accession>A0A1E7EX29</accession>
<dbReference type="KEGG" id="fcy:FRACYDRAFT_194452"/>
<dbReference type="SMART" id="SM00849">
    <property type="entry name" value="Lactamase_B"/>
    <property type="match status" value="1"/>
</dbReference>
<evidence type="ECO:0000256" key="3">
    <source>
        <dbReference type="ARBA" id="ARBA00022490"/>
    </source>
</evidence>
<sequence>MKKDDTIDTSNTKIPAKDDGKKHHVRKNGGRSPVDKKVNEVVVPQQSGIEDRHATISEAYDSIPLLEQTKLPRGGISIETAAIGRVQYGIPPETIKDSMRMGIPVPEVYIVPTERFCRELGPALGVNLAEFEFPGYFNFFVRQKNCTLVVDCQDAEDCICRVFEETLLGPKMFRKGDDSVTYEKDDFAPDYPIEAMPNFKKELAHFRDFGGKELCVGMLLAFCHFKQPADGNCHDILGVPPNLDAISDAEVNELVQQDYDEAVEEFQQEERINEGDEHGESYKNEELPKDEEGIRALEKEKSSWSYGRASWVGDVATVWPKTATEEEKKNRSVPRVEIFKMPSGTEYIIHDVNKDNIIVGRARFNGSVKVNEAMSIEGFEVKSILDESPNVDDDEDDKGFEKFNGVSSLIPRLPPSFYPPSFGVTILGNSHGFDPSGSVSGYVLWINGRGLMIDPPPYATATLAREGIRPRTIVGIILTHAHSDHDAGAFQKVLTGSPVVVITTPTIYRSFIRKYAALASLSPALLKHCHRFKAAIIGQELRFQGATFKFFYSLHSIPCIGFRVEWRGRSMVFTGDHLNSPEDIDKLEEKGILSKTRADAIRNMPLQETDLLLHEAGVPPLHTPFAVLDKLPKRIKKHMYIVHAAKIPDEFDLRKAPTGTAGTLRLDELPKGGSEIARCGVSTWVNSNANNNKAKNLVRFEDDDVLDNSSSEYNDSESMHDSYERMGRSSIVMTPMTGRKSKIPPVSLRPSSNTDSWYMLNLLQAVPFITSLPYTSTMEVLEALRVEAVCKNEVVVAAARRNEILCVIWEGTCVERNKRSTLSSSNHRAEKQLSLIEEEESYAADGSTAVWHSGDWTGPLSLQPEKRLSGESDNAETKDIVATSKEGVKVITLEFNNLHRILKSGSPLYRQYLKRKEHIGSRSDIPLQTNIVGLQTQKLLDESADTLNILELIDMNTTLRKLTAVQKRHLECLAQGPIAFNPGERLWKEGAPVDKAFLVVAGTASFVYRQTAFRGTHASVTNSGMLAVSICVHLLLMIPRSVKLRL</sequence>
<comment type="subcellular location">
    <subcellularLocation>
        <location evidence="2">Cytoplasm</location>
    </subcellularLocation>
</comment>
<dbReference type="PANTHER" id="PTHR46018:SF2">
    <property type="entry name" value="ZINC PHOSPHODIESTERASE ELAC PROTEIN 1"/>
    <property type="match status" value="1"/>
</dbReference>
<feature type="region of interest" description="Disordered" evidence="10">
    <location>
        <begin position="1"/>
        <end position="37"/>
    </location>
</feature>
<evidence type="ECO:0000259" key="11">
    <source>
        <dbReference type="SMART" id="SM00849"/>
    </source>
</evidence>
<reference evidence="12 13" key="1">
    <citation type="submission" date="2016-09" db="EMBL/GenBank/DDBJ databases">
        <title>Extensive genetic diversity and differential bi-allelic expression allows diatom success in the polar Southern Ocean.</title>
        <authorList>
            <consortium name="DOE Joint Genome Institute"/>
            <person name="Mock T."/>
            <person name="Otillar R.P."/>
            <person name="Strauss J."/>
            <person name="Dupont C."/>
            <person name="Frickenhaus S."/>
            <person name="Maumus F."/>
            <person name="Mcmullan M."/>
            <person name="Sanges R."/>
            <person name="Schmutz J."/>
            <person name="Toseland A."/>
            <person name="Valas R."/>
            <person name="Veluchamy A."/>
            <person name="Ward B.J."/>
            <person name="Allen A."/>
            <person name="Barry K."/>
            <person name="Falciatore A."/>
            <person name="Ferrante M."/>
            <person name="Fortunato A.E."/>
            <person name="Gloeckner G."/>
            <person name="Gruber A."/>
            <person name="Hipkin R."/>
            <person name="Janech M."/>
            <person name="Kroth P."/>
            <person name="Leese F."/>
            <person name="Lindquist E."/>
            <person name="Lyon B.R."/>
            <person name="Martin J."/>
            <person name="Mayer C."/>
            <person name="Parker M."/>
            <person name="Quesneville H."/>
            <person name="Raymond J."/>
            <person name="Uhlig C."/>
            <person name="Valentin K.U."/>
            <person name="Worden A.Z."/>
            <person name="Armbrust E.V."/>
            <person name="Bowler C."/>
            <person name="Green B."/>
            <person name="Moulton V."/>
            <person name="Van Oosterhout C."/>
            <person name="Grigoriev I."/>
        </authorList>
    </citation>
    <scope>NUCLEOTIDE SEQUENCE [LARGE SCALE GENOMIC DNA]</scope>
    <source>
        <strain evidence="12 13">CCMP1102</strain>
    </source>
</reference>
<evidence type="ECO:0000256" key="9">
    <source>
        <dbReference type="ARBA" id="ARBA00061002"/>
    </source>
</evidence>
<dbReference type="EMBL" id="KV784373">
    <property type="protein sequence ID" value="OEU10073.1"/>
    <property type="molecule type" value="Genomic_DNA"/>
</dbReference>
<evidence type="ECO:0000256" key="6">
    <source>
        <dbReference type="ARBA" id="ARBA00022741"/>
    </source>
</evidence>
<dbReference type="GO" id="GO:0042781">
    <property type="term" value="F:3'-tRNA processing endoribonuclease activity"/>
    <property type="evidence" value="ECO:0007669"/>
    <property type="project" value="TreeGrafter"/>
</dbReference>
<evidence type="ECO:0000256" key="8">
    <source>
        <dbReference type="ARBA" id="ARBA00022842"/>
    </source>
</evidence>
<keyword evidence="6" id="KW-0547">Nucleotide-binding</keyword>
<protein>
    <recommendedName>
        <fullName evidence="11">Metallo-beta-lactamase domain-containing protein</fullName>
    </recommendedName>
</protein>
<keyword evidence="5" id="KW-0677">Repeat</keyword>
<dbReference type="FunFam" id="3.60.15.10:FF:000029">
    <property type="entry name" value="Cyclic nucleotide-binding domain protein"/>
    <property type="match status" value="1"/>
</dbReference>
<feature type="domain" description="Metallo-beta-lactamase" evidence="11">
    <location>
        <begin position="438"/>
        <end position="622"/>
    </location>
</feature>
<dbReference type="InParanoid" id="A0A1E7EX29"/>
<evidence type="ECO:0000256" key="7">
    <source>
        <dbReference type="ARBA" id="ARBA00022801"/>
    </source>
</evidence>
<name>A0A1E7EX29_9STRA</name>
<evidence type="ECO:0000313" key="13">
    <source>
        <dbReference type="Proteomes" id="UP000095751"/>
    </source>
</evidence>
<dbReference type="SUPFAM" id="SSF56281">
    <property type="entry name" value="Metallo-hydrolase/oxidoreductase"/>
    <property type="match status" value="1"/>
</dbReference>
<dbReference type="GO" id="GO:0005829">
    <property type="term" value="C:cytosol"/>
    <property type="evidence" value="ECO:0007669"/>
    <property type="project" value="UniProtKB-ARBA"/>
</dbReference>
<evidence type="ECO:0000256" key="5">
    <source>
        <dbReference type="ARBA" id="ARBA00022737"/>
    </source>
</evidence>
<dbReference type="GO" id="GO:0005634">
    <property type="term" value="C:nucleus"/>
    <property type="evidence" value="ECO:0007669"/>
    <property type="project" value="TreeGrafter"/>
</dbReference>
<dbReference type="InterPro" id="IPR036866">
    <property type="entry name" value="RibonucZ/Hydroxyglut_hydro"/>
</dbReference>
<evidence type="ECO:0000256" key="4">
    <source>
        <dbReference type="ARBA" id="ARBA00022723"/>
    </source>
</evidence>
<dbReference type="GO" id="GO:0046872">
    <property type="term" value="F:metal ion binding"/>
    <property type="evidence" value="ECO:0007669"/>
    <property type="project" value="UniProtKB-KW"/>
</dbReference>
<dbReference type="Pfam" id="PF00753">
    <property type="entry name" value="Lactamase_B"/>
    <property type="match status" value="1"/>
</dbReference>
<dbReference type="AlphaFoldDB" id="A0A1E7EX29"/>
<dbReference type="PANTHER" id="PTHR46018">
    <property type="entry name" value="ZINC PHOSPHODIESTERASE ELAC PROTEIN 1"/>
    <property type="match status" value="1"/>
</dbReference>
<comment type="cofactor">
    <cofactor evidence="1">
        <name>Mg(2+)</name>
        <dbReference type="ChEBI" id="CHEBI:18420"/>
    </cofactor>
</comment>
<dbReference type="Proteomes" id="UP000095751">
    <property type="component" value="Unassembled WGS sequence"/>
</dbReference>
<evidence type="ECO:0000313" key="12">
    <source>
        <dbReference type="EMBL" id="OEU10073.1"/>
    </source>
</evidence>
<keyword evidence="3" id="KW-0963">Cytoplasm</keyword>
<gene>
    <name evidence="12" type="ORF">FRACYDRAFT_194452</name>
</gene>
<dbReference type="InterPro" id="IPR001279">
    <property type="entry name" value="Metallo-B-lactamas"/>
</dbReference>
<keyword evidence="7" id="KW-0378">Hydrolase</keyword>